<dbReference type="AlphaFoldDB" id="A0A243BMB1"/>
<dbReference type="RefSeq" id="WP_088118895.1">
    <property type="nucleotide sequence ID" value="NZ_NFDL01000013.1"/>
</dbReference>
<proteinExistence type="predicted"/>
<organism evidence="1 2">
    <name type="scientific">Bacillus thuringiensis serovar pingluonsis</name>
    <dbReference type="NCBI Taxonomy" id="180881"/>
    <lineage>
        <taxon>Bacteria</taxon>
        <taxon>Bacillati</taxon>
        <taxon>Bacillota</taxon>
        <taxon>Bacilli</taxon>
        <taxon>Bacillales</taxon>
        <taxon>Bacillaceae</taxon>
        <taxon>Bacillus</taxon>
        <taxon>Bacillus cereus group</taxon>
    </lineage>
</organism>
<gene>
    <name evidence="1" type="ORF">BK742_03640</name>
</gene>
<evidence type="ECO:0000313" key="1">
    <source>
        <dbReference type="EMBL" id="OTY48316.1"/>
    </source>
</evidence>
<evidence type="ECO:0000313" key="2">
    <source>
        <dbReference type="Proteomes" id="UP000195089"/>
    </source>
</evidence>
<reference evidence="1 2" key="1">
    <citation type="submission" date="2016-10" db="EMBL/GenBank/DDBJ databases">
        <title>Comparative genomics of Bacillus thuringiensis reveals a path to pathogens against multiple invertebrate hosts.</title>
        <authorList>
            <person name="Zheng J."/>
            <person name="Gao Q."/>
            <person name="Liu H."/>
            <person name="Peng D."/>
            <person name="Ruan L."/>
            <person name="Sun M."/>
        </authorList>
    </citation>
    <scope>NUCLEOTIDE SEQUENCE [LARGE SCALE GENOMIC DNA]</scope>
    <source>
        <strain evidence="1">BGSC 4BX1</strain>
    </source>
</reference>
<protein>
    <submittedName>
        <fullName evidence="1">Uncharacterized protein</fullName>
    </submittedName>
</protein>
<dbReference type="EMBL" id="NFDL01000013">
    <property type="protein sequence ID" value="OTY48316.1"/>
    <property type="molecule type" value="Genomic_DNA"/>
</dbReference>
<comment type="caution">
    <text evidence="1">The sequence shown here is derived from an EMBL/GenBank/DDBJ whole genome shotgun (WGS) entry which is preliminary data.</text>
</comment>
<sequence length="266" mass="30764">MKKYILLSFITFIVIIYAWNNNSSKDEKSNYKPPIIVNNWHNNITTTNEDTIMLQYPLYIPKSNYTKNDPEFSVKSNNTNFTIYQTQLLYNQEQFPWDCYRLTFNLKSQKIGEYEFKNGDFHLKINGIKYATSLGDSIINIIKKDPSNVEIVGGSAVIDRIENLIEYECYYNIKNNGTKDILVKNVKVNDDILITSSFTNPVIINPQQQQTVKFKITLDDSVKNTLIQPLIIYDDKNLVGTPIIIADPVYNDKIEKNSTMKLISKT</sequence>
<dbReference type="Proteomes" id="UP000195089">
    <property type="component" value="Unassembled WGS sequence"/>
</dbReference>
<name>A0A243BMB1_BACTU</name>
<accession>A0A243BMB1</accession>